<dbReference type="InterPro" id="IPR036640">
    <property type="entry name" value="ABC1_TM_sf"/>
</dbReference>
<evidence type="ECO:0000313" key="13">
    <source>
        <dbReference type="Proteomes" id="UP001254848"/>
    </source>
</evidence>
<dbReference type="PROSITE" id="PS50929">
    <property type="entry name" value="ABC_TM1F"/>
    <property type="match status" value="1"/>
</dbReference>
<keyword evidence="3" id="KW-0547">Nucleotide-binding</keyword>
<accession>A0ABU3NTP8</accession>
<dbReference type="SMART" id="SM00382">
    <property type="entry name" value="AAA"/>
    <property type="match status" value="1"/>
</dbReference>
<dbReference type="PANTHER" id="PTHR24221:SF647">
    <property type="entry name" value="BLL6336 PROTEIN"/>
    <property type="match status" value="1"/>
</dbReference>
<keyword evidence="6 8" id="KW-1133">Transmembrane helix</keyword>
<evidence type="ECO:0000259" key="11">
    <source>
        <dbReference type="PROSITE" id="PS50990"/>
    </source>
</evidence>
<evidence type="ECO:0000256" key="2">
    <source>
        <dbReference type="ARBA" id="ARBA00022692"/>
    </source>
</evidence>
<dbReference type="PROSITE" id="PS50893">
    <property type="entry name" value="ABC_TRANSPORTER_2"/>
    <property type="match status" value="1"/>
</dbReference>
<dbReference type="Proteomes" id="UP001254848">
    <property type="component" value="Unassembled WGS sequence"/>
</dbReference>
<feature type="transmembrane region" description="Helical" evidence="8">
    <location>
        <begin position="201"/>
        <end position="221"/>
    </location>
</feature>
<dbReference type="CDD" id="cd18588">
    <property type="entry name" value="ABC_6TM_CyaB_HlyB_like"/>
    <property type="match status" value="1"/>
</dbReference>
<dbReference type="NCBIfam" id="TIGR01846">
    <property type="entry name" value="type_I_sec_HlyB"/>
    <property type="match status" value="1"/>
</dbReference>
<dbReference type="Gene3D" id="1.20.1560.10">
    <property type="entry name" value="ABC transporter type 1, transmembrane domain"/>
    <property type="match status" value="1"/>
</dbReference>
<dbReference type="PROSITE" id="PS00211">
    <property type="entry name" value="ABC_TRANSPORTER_1"/>
    <property type="match status" value="1"/>
</dbReference>
<dbReference type="InterPro" id="IPR039421">
    <property type="entry name" value="Type_1_exporter"/>
</dbReference>
<evidence type="ECO:0000256" key="1">
    <source>
        <dbReference type="ARBA" id="ARBA00004651"/>
    </source>
</evidence>
<dbReference type="InterPro" id="IPR010132">
    <property type="entry name" value="ATPase_T1SS_HlyB"/>
</dbReference>
<dbReference type="SUPFAM" id="SSF52540">
    <property type="entry name" value="P-loop containing nucleoside triphosphate hydrolases"/>
    <property type="match status" value="1"/>
</dbReference>
<feature type="transmembrane region" description="Helical" evidence="8">
    <location>
        <begin position="305"/>
        <end position="325"/>
    </location>
</feature>
<keyword evidence="5" id="KW-0067">ATP-binding</keyword>
<dbReference type="InterPro" id="IPR003593">
    <property type="entry name" value="AAA+_ATPase"/>
</dbReference>
<keyword evidence="4" id="KW-0645">Protease</keyword>
<protein>
    <submittedName>
        <fullName evidence="12">Type I secretion system permease/ATPase</fullName>
    </submittedName>
</protein>
<dbReference type="RefSeq" id="WP_413778352.1">
    <property type="nucleotide sequence ID" value="NZ_JAUOZS010000001.1"/>
</dbReference>
<keyword evidence="7 8" id="KW-0472">Membrane</keyword>
<feature type="domain" description="ABC transporter" evidence="9">
    <location>
        <begin position="479"/>
        <end position="714"/>
    </location>
</feature>
<keyword evidence="4" id="KW-0378">Hydrolase</keyword>
<comment type="subcellular location">
    <subcellularLocation>
        <location evidence="1">Cell membrane</location>
        <topology evidence="1">Multi-pass membrane protein</topology>
    </subcellularLocation>
</comment>
<dbReference type="InterPro" id="IPR003439">
    <property type="entry name" value="ABC_transporter-like_ATP-bd"/>
</dbReference>
<comment type="caution">
    <text evidence="12">The sequence shown here is derived from an EMBL/GenBank/DDBJ whole genome shotgun (WGS) entry which is preliminary data.</text>
</comment>
<dbReference type="Pfam" id="PF03412">
    <property type="entry name" value="Peptidase_C39"/>
    <property type="match status" value="1"/>
</dbReference>
<keyword evidence="2 8" id="KW-0812">Transmembrane</keyword>
<dbReference type="Pfam" id="PF00005">
    <property type="entry name" value="ABC_tran"/>
    <property type="match status" value="1"/>
</dbReference>
<evidence type="ECO:0000259" key="10">
    <source>
        <dbReference type="PROSITE" id="PS50929"/>
    </source>
</evidence>
<evidence type="ECO:0000256" key="4">
    <source>
        <dbReference type="ARBA" id="ARBA00022807"/>
    </source>
</evidence>
<evidence type="ECO:0000256" key="3">
    <source>
        <dbReference type="ARBA" id="ARBA00022741"/>
    </source>
</evidence>
<dbReference type="InterPro" id="IPR005074">
    <property type="entry name" value="Peptidase_C39"/>
</dbReference>
<reference evidence="12 13" key="1">
    <citation type="submission" date="2023-07" db="EMBL/GenBank/DDBJ databases">
        <title>The novel representative of Negativicutes class, Anaeroselena agilis gen. nov. sp. nov.</title>
        <authorList>
            <person name="Prokofeva M.I."/>
            <person name="Elcheninov A.G."/>
            <person name="Klyukina A."/>
            <person name="Kublanov I.V."/>
            <person name="Frolov E.N."/>
            <person name="Podosokorskaya O.A."/>
        </authorList>
    </citation>
    <scope>NUCLEOTIDE SEQUENCE [LARGE SCALE GENOMIC DNA]</scope>
    <source>
        <strain evidence="12 13">4137-cl</strain>
    </source>
</reference>
<dbReference type="Pfam" id="PF00664">
    <property type="entry name" value="ABC_membrane"/>
    <property type="match status" value="1"/>
</dbReference>
<gene>
    <name evidence="12" type="ORF">Q4T40_00795</name>
</gene>
<dbReference type="Gene3D" id="3.90.70.10">
    <property type="entry name" value="Cysteine proteinases"/>
    <property type="match status" value="1"/>
</dbReference>
<dbReference type="InterPro" id="IPR011527">
    <property type="entry name" value="ABC1_TM_dom"/>
</dbReference>
<feature type="domain" description="Peptidase C39" evidence="11">
    <location>
        <begin position="18"/>
        <end position="135"/>
    </location>
</feature>
<dbReference type="EMBL" id="JAUOZS010000001">
    <property type="protein sequence ID" value="MDT8899785.1"/>
    <property type="molecule type" value="Genomic_DNA"/>
</dbReference>
<sequence length="718" mass="77904">MMAGPQAEEYSVKGTKGQASLVACLAAVARAMGVPAEEAGVARAWAAGDGAADGRALARFIARELTLRAKIVAIRPEDLPCQPVPAIAGLKDGGYVVLGKNDAERVRVFDPAAGKTRAVEKAAFLSAWDGRLIVLAHPLSVAGWARKYNLDWFLPALARYKRFLGEALVGSFFLQLFGLATPLFTQVIIDKVILHRGVATLDVLAVFLLVTGVFQAGMGILRTYLLTHTTNKLDVILGARLFRHIAALPLRYFEQRRVGDTLMRVAAMNGIREFMTGPALTAVIDTVFAVVFVAVMFYYSVSLTLLALAVVPVYLLLNVLATPAYKERLAAVWAAGAAQNAFLVEAVTGIQTVKALALEPQFNHRWERLVERYVRTSFDSAAFNITVSNGGRLLQLLSGLSILWFGGHMVIEGELTLGQLIAFQMLAGQAGAPLFRLVGMWQSVQQAALSLERVGDIVRTPPEPVRAGTGERAPLRGAIGFEQVSFRYGAEGPDAVHGVSFAVLAGMRVGVVGRSGSGKSTLAKLVQRLYQPERGRITIDGRDAAELDPVWLRRRIGVVPQESYLFNGSVRDNIAVTRPGAAMGDVVRAAEAAGAHEFILELPEGYDTWVGERGAALSGGQRQRIAIARALLADPRILIFDEATSALDYQSERIISRNLDKIAAGRTLLMIAHRLSSVRKCDTIIVLDRGQLVEQGSHQELLTRRGLYHHLYQMQTEV</sequence>
<evidence type="ECO:0000256" key="5">
    <source>
        <dbReference type="ARBA" id="ARBA00022840"/>
    </source>
</evidence>
<evidence type="ECO:0000313" key="12">
    <source>
        <dbReference type="EMBL" id="MDT8899785.1"/>
    </source>
</evidence>
<keyword evidence="4" id="KW-0788">Thiol protease</keyword>
<dbReference type="InterPro" id="IPR017871">
    <property type="entry name" value="ABC_transporter-like_CS"/>
</dbReference>
<feature type="transmembrane region" description="Helical" evidence="8">
    <location>
        <begin position="274"/>
        <end position="299"/>
    </location>
</feature>
<dbReference type="PROSITE" id="PS50990">
    <property type="entry name" value="PEPTIDASE_C39"/>
    <property type="match status" value="1"/>
</dbReference>
<dbReference type="PANTHER" id="PTHR24221">
    <property type="entry name" value="ATP-BINDING CASSETTE SUB-FAMILY B"/>
    <property type="match status" value="1"/>
</dbReference>
<evidence type="ECO:0000256" key="6">
    <source>
        <dbReference type="ARBA" id="ARBA00022989"/>
    </source>
</evidence>
<dbReference type="SUPFAM" id="SSF90123">
    <property type="entry name" value="ABC transporter transmembrane region"/>
    <property type="match status" value="1"/>
</dbReference>
<feature type="transmembrane region" description="Helical" evidence="8">
    <location>
        <begin position="167"/>
        <end position="189"/>
    </location>
</feature>
<dbReference type="InterPro" id="IPR027417">
    <property type="entry name" value="P-loop_NTPase"/>
</dbReference>
<name>A0ABU3NTP8_9FIRM</name>
<organism evidence="12 13">
    <name type="scientific">Anaeroselena agilis</name>
    <dbReference type="NCBI Taxonomy" id="3063788"/>
    <lineage>
        <taxon>Bacteria</taxon>
        <taxon>Bacillati</taxon>
        <taxon>Bacillota</taxon>
        <taxon>Negativicutes</taxon>
        <taxon>Acetonemataceae</taxon>
        <taxon>Anaeroselena</taxon>
    </lineage>
</organism>
<keyword evidence="13" id="KW-1185">Reference proteome</keyword>
<feature type="domain" description="ABC transmembrane type-1" evidence="10">
    <location>
        <begin position="167"/>
        <end position="446"/>
    </location>
</feature>
<dbReference type="Gene3D" id="3.40.50.300">
    <property type="entry name" value="P-loop containing nucleotide triphosphate hydrolases"/>
    <property type="match status" value="1"/>
</dbReference>
<evidence type="ECO:0000256" key="7">
    <source>
        <dbReference type="ARBA" id="ARBA00023136"/>
    </source>
</evidence>
<proteinExistence type="predicted"/>
<evidence type="ECO:0000256" key="8">
    <source>
        <dbReference type="SAM" id="Phobius"/>
    </source>
</evidence>
<evidence type="ECO:0000259" key="9">
    <source>
        <dbReference type="PROSITE" id="PS50893"/>
    </source>
</evidence>